<keyword evidence="3" id="KW-1185">Reference proteome</keyword>
<name>A0A5J9THZ9_9POAL</name>
<dbReference type="AlphaFoldDB" id="A0A5J9THZ9"/>
<comment type="caution">
    <text evidence="2">The sequence shown here is derived from an EMBL/GenBank/DDBJ whole genome shotgun (WGS) entry which is preliminary data.</text>
</comment>
<dbReference type="EMBL" id="RWGY01000039">
    <property type="protein sequence ID" value="TVU10993.1"/>
    <property type="molecule type" value="Genomic_DNA"/>
</dbReference>
<reference evidence="2 3" key="1">
    <citation type="journal article" date="2019" name="Sci. Rep.">
        <title>A high-quality genome of Eragrostis curvula grass provides insights into Poaceae evolution and supports new strategies to enhance forage quality.</title>
        <authorList>
            <person name="Carballo J."/>
            <person name="Santos B.A.C.M."/>
            <person name="Zappacosta D."/>
            <person name="Garbus I."/>
            <person name="Selva J.P."/>
            <person name="Gallo C.A."/>
            <person name="Diaz A."/>
            <person name="Albertini E."/>
            <person name="Caccamo M."/>
            <person name="Echenique V."/>
        </authorList>
    </citation>
    <scope>NUCLEOTIDE SEQUENCE [LARGE SCALE GENOMIC DNA]</scope>
    <source>
        <strain evidence="3">cv. Victoria</strain>
        <tissue evidence="2">Leaf</tissue>
    </source>
</reference>
<protein>
    <submittedName>
        <fullName evidence="2">Uncharacterized protein</fullName>
    </submittedName>
</protein>
<dbReference type="Gramene" id="TVU10993">
    <property type="protein sequence ID" value="TVU10993"/>
    <property type="gene ID" value="EJB05_44551"/>
</dbReference>
<feature type="compositionally biased region" description="Polar residues" evidence="1">
    <location>
        <begin position="1"/>
        <end position="13"/>
    </location>
</feature>
<gene>
    <name evidence="2" type="ORF">EJB05_44551</name>
</gene>
<organism evidence="2 3">
    <name type="scientific">Eragrostis curvula</name>
    <name type="common">weeping love grass</name>
    <dbReference type="NCBI Taxonomy" id="38414"/>
    <lineage>
        <taxon>Eukaryota</taxon>
        <taxon>Viridiplantae</taxon>
        <taxon>Streptophyta</taxon>
        <taxon>Embryophyta</taxon>
        <taxon>Tracheophyta</taxon>
        <taxon>Spermatophyta</taxon>
        <taxon>Magnoliopsida</taxon>
        <taxon>Liliopsida</taxon>
        <taxon>Poales</taxon>
        <taxon>Poaceae</taxon>
        <taxon>PACMAD clade</taxon>
        <taxon>Chloridoideae</taxon>
        <taxon>Eragrostideae</taxon>
        <taxon>Eragrostidinae</taxon>
        <taxon>Eragrostis</taxon>
    </lineage>
</organism>
<feature type="compositionally biased region" description="Polar residues" evidence="1">
    <location>
        <begin position="295"/>
        <end position="309"/>
    </location>
</feature>
<accession>A0A5J9THZ9</accession>
<proteinExistence type="predicted"/>
<dbReference type="Proteomes" id="UP000324897">
    <property type="component" value="Chromosome 3"/>
</dbReference>
<evidence type="ECO:0000256" key="1">
    <source>
        <dbReference type="SAM" id="MobiDB-lite"/>
    </source>
</evidence>
<feature type="region of interest" description="Disordered" evidence="1">
    <location>
        <begin position="287"/>
        <end position="318"/>
    </location>
</feature>
<feature type="region of interest" description="Disordered" evidence="1">
    <location>
        <begin position="1"/>
        <end position="43"/>
    </location>
</feature>
<evidence type="ECO:0000313" key="2">
    <source>
        <dbReference type="EMBL" id="TVU10993.1"/>
    </source>
</evidence>
<evidence type="ECO:0000313" key="3">
    <source>
        <dbReference type="Proteomes" id="UP000324897"/>
    </source>
</evidence>
<sequence length="450" mass="48692">MSLQLGEGSSLSTQEHHHDPFPSGSTDQIHKGGTPGPAPSTLSFRSSKGRIGAHILHRRSLPDLLCKFVSADKARVSPCFGVVDFVAREGFVTPLPSFDPPLFREWVKDWFYYRTLPIEFHTGEAVDIRIVNSFEPFRNRAVSRSPEAFLRVSQKMTLHDILEECFAADFTLWSAQDRVNSFVGNFSQKEWVERSRRGTGLRINRVYQSLGVFQAEYHCPEDISSGDEASLATGTPYFSFSASSTVEMGSSTVCDSTPEINSVPKNAEIPSPSRGCLVTPTYSTIFEEPSPAAAPNSTRSIEASDSSRGVPSVDPSKGLRSGPLVIPDLLAGVITGKVADSGVSCKPPFATSAATGSEAKSNFSRLKKASFLGLLGPSNAGAGELDIQYMLSSLNVDFQGADPLYSVGQRLQLPKVELGLSNFSGEALFRSLVALQIKTIEITHACARQS</sequence>